<evidence type="ECO:0000259" key="1">
    <source>
        <dbReference type="Pfam" id="PF14214"/>
    </source>
</evidence>
<comment type="caution">
    <text evidence="2">The sequence shown here is derived from an EMBL/GenBank/DDBJ whole genome shotgun (WGS) entry which is preliminary data.</text>
</comment>
<feature type="non-terminal residue" evidence="2">
    <location>
        <position position="1"/>
    </location>
</feature>
<accession>A0ABN7WTI5</accession>
<organism evidence="2 3">
    <name type="scientific">Gigaspora margarita</name>
    <dbReference type="NCBI Taxonomy" id="4874"/>
    <lineage>
        <taxon>Eukaryota</taxon>
        <taxon>Fungi</taxon>
        <taxon>Fungi incertae sedis</taxon>
        <taxon>Mucoromycota</taxon>
        <taxon>Glomeromycotina</taxon>
        <taxon>Glomeromycetes</taxon>
        <taxon>Diversisporales</taxon>
        <taxon>Gigasporaceae</taxon>
        <taxon>Gigaspora</taxon>
    </lineage>
</organism>
<dbReference type="InterPro" id="IPR025476">
    <property type="entry name" value="Helitron_helicase-like"/>
</dbReference>
<gene>
    <name evidence="2" type="ORF">GMARGA_LOCUS34930</name>
</gene>
<dbReference type="Pfam" id="PF14214">
    <property type="entry name" value="Helitron_like_N"/>
    <property type="match status" value="1"/>
</dbReference>
<evidence type="ECO:0000313" key="2">
    <source>
        <dbReference type="EMBL" id="CAG8840467.1"/>
    </source>
</evidence>
<dbReference type="PANTHER" id="PTHR45786">
    <property type="entry name" value="DNA BINDING PROTEIN-LIKE"/>
    <property type="match status" value="1"/>
</dbReference>
<proteinExistence type="predicted"/>
<name>A0ABN7WTI5_GIGMA</name>
<keyword evidence="3" id="KW-1185">Reference proteome</keyword>
<dbReference type="EMBL" id="CAJVQB010062940">
    <property type="protein sequence ID" value="CAG8840467.1"/>
    <property type="molecule type" value="Genomic_DNA"/>
</dbReference>
<dbReference type="PANTHER" id="PTHR45786:SF78">
    <property type="entry name" value="ATP-DEPENDENT DNA HELICASE"/>
    <property type="match status" value="1"/>
</dbReference>
<protein>
    <submittedName>
        <fullName evidence="2">18828_t:CDS:1</fullName>
    </submittedName>
</protein>
<sequence length="287" mass="33503">VFHHRIASLLPNCESIPQYLQIYIWDTQYELQHRSNTTPNSNLSPTILQGLKNILDQVNLYVVNFRSIADLPMENIENLVMCIHTNISGLDQRTHNAPTALQVAVIWVDDDVSYATTQTHDIILCTSMGHLMRISEFSGYYDPMAYPLLFPYSEQEWAPRQILYRDFSHELTLDNSRDNYIGYDDSQQDDHSTNTTQQRRYVTAMDYYAYHLQIRPNQTNLLLQAERFFQQFVIDMYVKIEANRLNFHRKNRSNLYQGLRDAVLNGDNNPKHISHRIVLPSTFIGGP</sequence>
<evidence type="ECO:0000313" key="3">
    <source>
        <dbReference type="Proteomes" id="UP000789901"/>
    </source>
</evidence>
<dbReference type="Proteomes" id="UP000789901">
    <property type="component" value="Unassembled WGS sequence"/>
</dbReference>
<reference evidence="2 3" key="1">
    <citation type="submission" date="2021-06" db="EMBL/GenBank/DDBJ databases">
        <authorList>
            <person name="Kallberg Y."/>
            <person name="Tangrot J."/>
            <person name="Rosling A."/>
        </authorList>
    </citation>
    <scope>NUCLEOTIDE SEQUENCE [LARGE SCALE GENOMIC DNA]</scope>
    <source>
        <strain evidence="2 3">120-4 pot B 10/14</strain>
    </source>
</reference>
<feature type="domain" description="Helitron helicase-like" evidence="1">
    <location>
        <begin position="207"/>
        <end position="287"/>
    </location>
</feature>